<keyword evidence="3" id="KW-0411">Iron-sulfur</keyword>
<dbReference type="PANTHER" id="PTHR43432:SF3">
    <property type="entry name" value="SLR0285 PROTEIN"/>
    <property type="match status" value="1"/>
</dbReference>
<dbReference type="InParanoid" id="M1ZCA0"/>
<dbReference type="GO" id="GO:0046872">
    <property type="term" value="F:metal ion binding"/>
    <property type="evidence" value="ECO:0007669"/>
    <property type="project" value="UniProtKB-KW"/>
</dbReference>
<dbReference type="Proteomes" id="UP000011704">
    <property type="component" value="Unassembled WGS sequence"/>
</dbReference>
<keyword evidence="2" id="KW-0408">Iron</keyword>
<reference evidence="4 5" key="1">
    <citation type="journal article" date="2013" name="Front. Microbiol.">
        <title>The genome of Nitrospina gracilis illuminates the metabolism and evolution of the major marine nitrite oxidizer.</title>
        <authorList>
            <person name="Luecker S."/>
            <person name="Nowka B."/>
            <person name="Rattei T."/>
            <person name="Spieck E."/>
            <person name="and Daims H."/>
        </authorList>
    </citation>
    <scope>NUCLEOTIDE SEQUENCE [LARGE SCALE GENOMIC DNA]</scope>
    <source>
        <strain evidence="4 5">3/211</strain>
    </source>
</reference>
<dbReference type="HOGENOM" id="CLU_015525_2_2_0"/>
<dbReference type="AlphaFoldDB" id="M1ZCA0"/>
<dbReference type="EMBL" id="CAQJ01000056">
    <property type="protein sequence ID" value="CCQ90944.1"/>
    <property type="molecule type" value="Genomic_DNA"/>
</dbReference>
<sequence length="291" mass="32101">MQISKVECRSILTRTTGYLKVVCSHSLNPYTGCGLGKSACGEACYVRFNPWLTRGREWGGFVDVKINAAEVYCRTVGAERRWAHKRSQPFSIFLSSSTEPWQAVEKTYRITRSLLDAFLDEPPDELILQTHTTGIREDLARVQALSQLFRLRVHVSIEGDTERLPGMPPPPSRLEDRIRLLRELSDAGIDAVACMAPVYPVSDPDAFFKNLAKTGIVGVVIDHFIEGDGTPDGARTVKTPLPAAMARVNPDSIFKGYRDHIAAIAARYLPVGISSQGFAGIYHRTLPSPGS</sequence>
<dbReference type="InterPro" id="IPR040086">
    <property type="entry name" value="MJ0683-like"/>
</dbReference>
<evidence type="ECO:0000313" key="5">
    <source>
        <dbReference type="Proteomes" id="UP000011704"/>
    </source>
</evidence>
<keyword evidence="5" id="KW-1185">Reference proteome</keyword>
<protein>
    <recommendedName>
        <fullName evidence="6">Radical SAM protein</fullName>
    </recommendedName>
</protein>
<accession>M1ZCA0</accession>
<evidence type="ECO:0000313" key="4">
    <source>
        <dbReference type="EMBL" id="CCQ90944.1"/>
    </source>
</evidence>
<organism evidence="4 5">
    <name type="scientific">Nitrospina gracilis (strain 3/211)</name>
    <dbReference type="NCBI Taxonomy" id="1266370"/>
    <lineage>
        <taxon>Bacteria</taxon>
        <taxon>Pseudomonadati</taxon>
        <taxon>Nitrospinota/Tectimicrobiota group</taxon>
        <taxon>Nitrospinota</taxon>
        <taxon>Nitrospinia</taxon>
        <taxon>Nitrospinales</taxon>
        <taxon>Nitrospinaceae</taxon>
        <taxon>Nitrospina</taxon>
    </lineage>
</organism>
<evidence type="ECO:0008006" key="6">
    <source>
        <dbReference type="Google" id="ProtNLM"/>
    </source>
</evidence>
<dbReference type="SFLD" id="SFLDG01084">
    <property type="entry name" value="Uncharacterised_Radical_SAM_Su"/>
    <property type="match status" value="1"/>
</dbReference>
<keyword evidence="1" id="KW-0479">Metal-binding</keyword>
<evidence type="ECO:0000256" key="3">
    <source>
        <dbReference type="ARBA" id="ARBA00023014"/>
    </source>
</evidence>
<name>M1ZCA0_NITG3</name>
<proteinExistence type="predicted"/>
<gene>
    <name evidence="4" type="ORF">NITGR_500009</name>
</gene>
<dbReference type="STRING" id="1266370.NITGR_500009"/>
<dbReference type="RefSeq" id="WP_005009121.1">
    <property type="nucleotide sequence ID" value="NZ_HG422173.1"/>
</dbReference>
<dbReference type="SFLD" id="SFLDS00029">
    <property type="entry name" value="Radical_SAM"/>
    <property type="match status" value="1"/>
</dbReference>
<dbReference type="GO" id="GO:0003824">
    <property type="term" value="F:catalytic activity"/>
    <property type="evidence" value="ECO:0007669"/>
    <property type="project" value="InterPro"/>
</dbReference>
<comment type="caution">
    <text evidence="4">The sequence shown here is derived from an EMBL/GenBank/DDBJ whole genome shotgun (WGS) entry which is preliminary data.</text>
</comment>
<dbReference type="GO" id="GO:0051536">
    <property type="term" value="F:iron-sulfur cluster binding"/>
    <property type="evidence" value="ECO:0007669"/>
    <property type="project" value="UniProtKB-KW"/>
</dbReference>
<evidence type="ECO:0000256" key="2">
    <source>
        <dbReference type="ARBA" id="ARBA00023004"/>
    </source>
</evidence>
<dbReference type="Gene3D" id="3.80.30.30">
    <property type="match status" value="1"/>
</dbReference>
<dbReference type="InterPro" id="IPR007197">
    <property type="entry name" value="rSAM"/>
</dbReference>
<evidence type="ECO:0000256" key="1">
    <source>
        <dbReference type="ARBA" id="ARBA00022723"/>
    </source>
</evidence>
<dbReference type="PANTHER" id="PTHR43432">
    <property type="entry name" value="SLR0285 PROTEIN"/>
    <property type="match status" value="1"/>
</dbReference>